<feature type="transmembrane region" description="Helical" evidence="2">
    <location>
        <begin position="12"/>
        <end position="29"/>
    </location>
</feature>
<feature type="transmembrane region" description="Helical" evidence="2">
    <location>
        <begin position="49"/>
        <end position="71"/>
    </location>
</feature>
<evidence type="ECO:0000256" key="2">
    <source>
        <dbReference type="SAM" id="Phobius"/>
    </source>
</evidence>
<accession>A0ABT2UC78</accession>
<dbReference type="EMBL" id="JAOQIO010000022">
    <property type="protein sequence ID" value="MCU6792205.1"/>
    <property type="molecule type" value="Genomic_DNA"/>
</dbReference>
<sequence length="206" mass="23748">MEWLGNLFGQYGYFVLFFGLFAESLALPFPGELAMAISGHMNNLGSFSIPLIILCSYLGAIVGTTFTYYLGYKLGTPFFEKYGKYFFLNQERLTKVTKWFDKYGDKIILVSYFIPGLRHFTGYVSGILRVRLRTFFLYNYMGGFAWVLMYVMIGKIFGQQIEQWLHIISQYSVIAISVVAIGLVTVFLIKHNKMAIMNWIRTKSVK</sequence>
<dbReference type="PANTHER" id="PTHR42709:SF9">
    <property type="entry name" value="ALKALINE PHOSPHATASE LIKE PROTEIN"/>
    <property type="match status" value="1"/>
</dbReference>
<comment type="similarity">
    <text evidence="1">Belongs to the DedA family.</text>
</comment>
<name>A0ABT2UC78_9BACL</name>
<feature type="domain" description="VTT" evidence="3">
    <location>
        <begin position="31"/>
        <end position="155"/>
    </location>
</feature>
<feature type="transmembrane region" description="Helical" evidence="2">
    <location>
        <begin position="164"/>
        <end position="189"/>
    </location>
</feature>
<gene>
    <name evidence="4" type="ORF">OB236_08705</name>
</gene>
<dbReference type="InterPro" id="IPR032816">
    <property type="entry name" value="VTT_dom"/>
</dbReference>
<reference evidence="4 5" key="1">
    <citation type="submission" date="2022-09" db="EMBL/GenBank/DDBJ databases">
        <authorList>
            <person name="Han X.L."/>
            <person name="Wang Q."/>
            <person name="Lu T."/>
        </authorList>
    </citation>
    <scope>NUCLEOTIDE SEQUENCE [LARGE SCALE GENOMIC DNA]</scope>
    <source>
        <strain evidence="4 5">WQ 127069</strain>
    </source>
</reference>
<proteinExistence type="inferred from homology"/>
<keyword evidence="2" id="KW-0812">Transmembrane</keyword>
<dbReference type="Proteomes" id="UP001652445">
    <property type="component" value="Unassembled WGS sequence"/>
</dbReference>
<comment type="caution">
    <text evidence="4">The sequence shown here is derived from an EMBL/GenBank/DDBJ whole genome shotgun (WGS) entry which is preliminary data.</text>
</comment>
<dbReference type="InterPro" id="IPR051311">
    <property type="entry name" value="DedA_domain"/>
</dbReference>
<evidence type="ECO:0000313" key="4">
    <source>
        <dbReference type="EMBL" id="MCU6792205.1"/>
    </source>
</evidence>
<dbReference type="PANTHER" id="PTHR42709">
    <property type="entry name" value="ALKALINE PHOSPHATASE LIKE PROTEIN"/>
    <property type="match status" value="1"/>
</dbReference>
<feature type="transmembrane region" description="Helical" evidence="2">
    <location>
        <begin position="137"/>
        <end position="158"/>
    </location>
</feature>
<evidence type="ECO:0000313" key="5">
    <source>
        <dbReference type="Proteomes" id="UP001652445"/>
    </source>
</evidence>
<protein>
    <submittedName>
        <fullName evidence="4">DedA family protein</fullName>
    </submittedName>
</protein>
<evidence type="ECO:0000256" key="1">
    <source>
        <dbReference type="ARBA" id="ARBA00010792"/>
    </source>
</evidence>
<evidence type="ECO:0000259" key="3">
    <source>
        <dbReference type="Pfam" id="PF09335"/>
    </source>
</evidence>
<keyword evidence="5" id="KW-1185">Reference proteome</keyword>
<dbReference type="RefSeq" id="WP_262683599.1">
    <property type="nucleotide sequence ID" value="NZ_JAOQIO010000022.1"/>
</dbReference>
<organism evidence="4 5">
    <name type="scientific">Paenibacillus baimaensis</name>
    <dbReference type="NCBI Taxonomy" id="2982185"/>
    <lineage>
        <taxon>Bacteria</taxon>
        <taxon>Bacillati</taxon>
        <taxon>Bacillota</taxon>
        <taxon>Bacilli</taxon>
        <taxon>Bacillales</taxon>
        <taxon>Paenibacillaceae</taxon>
        <taxon>Paenibacillus</taxon>
    </lineage>
</organism>
<keyword evidence="2" id="KW-1133">Transmembrane helix</keyword>
<dbReference type="Pfam" id="PF09335">
    <property type="entry name" value="VTT_dom"/>
    <property type="match status" value="1"/>
</dbReference>
<keyword evidence="2" id="KW-0472">Membrane</keyword>